<evidence type="ECO:0000313" key="2">
    <source>
        <dbReference type="Proteomes" id="UP000594430"/>
    </source>
</evidence>
<proteinExistence type="predicted"/>
<dbReference type="EMBL" id="CP064946">
    <property type="protein sequence ID" value="QPH50638.1"/>
    <property type="molecule type" value="Genomic_DNA"/>
</dbReference>
<accession>A0A7S9LAK9</accession>
<organism evidence="1 2">
    <name type="scientific">Pseudomonas fulva</name>
    <dbReference type="NCBI Taxonomy" id="47880"/>
    <lineage>
        <taxon>Bacteria</taxon>
        <taxon>Pseudomonadati</taxon>
        <taxon>Pseudomonadota</taxon>
        <taxon>Gammaproteobacteria</taxon>
        <taxon>Pseudomonadales</taxon>
        <taxon>Pseudomonadaceae</taxon>
        <taxon>Pseudomonas</taxon>
    </lineage>
</organism>
<evidence type="ECO:0000313" key="1">
    <source>
        <dbReference type="EMBL" id="QPH50638.1"/>
    </source>
</evidence>
<sequence length="179" mass="20249">MLNSVESLPGAYKLTRSVRHDGYDLEIRHDGTHDLFYQCSIHGLPGTDIVYPVSPVLPLAPNHRQALPDIKLRMLEHILHHHQVILLSAGNETTGGRFSWQTQLQYLISHGYNAYQLTGTQISRFDDKALQAALAKPWTERLPLVMVSRHELQLNEDYDIPVDLVHSLDELDARAALEG</sequence>
<protein>
    <submittedName>
        <fullName evidence="1">Uncharacterized protein</fullName>
    </submittedName>
</protein>
<dbReference type="AlphaFoldDB" id="A0A7S9LAK9"/>
<reference evidence="1 2" key="1">
    <citation type="submission" date="2020-11" db="EMBL/GenBank/DDBJ databases">
        <title>Pseudomonas fulva producing VIM-24.</title>
        <authorList>
            <person name="Liu S."/>
        </authorList>
    </citation>
    <scope>NUCLEOTIDE SEQUENCE [LARGE SCALE GENOMIC DNA]</scope>
    <source>
        <strain evidence="1 2">ZDHY414</strain>
    </source>
</reference>
<dbReference type="Proteomes" id="UP000594430">
    <property type="component" value="Chromosome"/>
</dbReference>
<dbReference type="RefSeq" id="WP_196110565.1">
    <property type="nucleotide sequence ID" value="NZ_CP064943.1"/>
</dbReference>
<gene>
    <name evidence="1" type="ORF">IZU98_08050</name>
</gene>
<name>A0A7S9LAK9_9PSED</name>